<evidence type="ECO:0000313" key="1">
    <source>
        <dbReference type="EMBL" id="SHH72517.1"/>
    </source>
</evidence>
<dbReference type="AlphaFoldDB" id="A0A1M5VBB8"/>
<protein>
    <submittedName>
        <fullName evidence="1">Uncharacterized protein</fullName>
    </submittedName>
</protein>
<sequence>MVVIFIFRGGVGIAKRNFIDKFKKAIDIIDFIAVPVDPIHFIELWNERRKIQVNSEQYENQNLSHGIPNALQGIKTR</sequence>
<evidence type="ECO:0000313" key="2">
    <source>
        <dbReference type="Proteomes" id="UP000184212"/>
    </source>
</evidence>
<dbReference type="EMBL" id="FQWQ01000004">
    <property type="protein sequence ID" value="SHH72517.1"/>
    <property type="molecule type" value="Genomic_DNA"/>
</dbReference>
<reference evidence="1 2" key="1">
    <citation type="submission" date="2016-11" db="EMBL/GenBank/DDBJ databases">
        <authorList>
            <person name="Jaros S."/>
            <person name="Januszkiewicz K."/>
            <person name="Wedrychowicz H."/>
        </authorList>
    </citation>
    <scope>NUCLEOTIDE SEQUENCE [LARGE SCALE GENOMIC DNA]</scope>
    <source>
        <strain evidence="1 2">DSM 24574</strain>
    </source>
</reference>
<organism evidence="1 2">
    <name type="scientific">Chryseolinea serpens</name>
    <dbReference type="NCBI Taxonomy" id="947013"/>
    <lineage>
        <taxon>Bacteria</taxon>
        <taxon>Pseudomonadati</taxon>
        <taxon>Bacteroidota</taxon>
        <taxon>Cytophagia</taxon>
        <taxon>Cytophagales</taxon>
        <taxon>Fulvivirgaceae</taxon>
        <taxon>Chryseolinea</taxon>
    </lineage>
</organism>
<gene>
    <name evidence="1" type="ORF">SAMN04488109_4977</name>
</gene>
<dbReference type="Proteomes" id="UP000184212">
    <property type="component" value="Unassembled WGS sequence"/>
</dbReference>
<keyword evidence="2" id="KW-1185">Reference proteome</keyword>
<name>A0A1M5VBB8_9BACT</name>
<accession>A0A1M5VBB8</accession>
<proteinExistence type="predicted"/>